<name>A0ABP1DJS5_9APHY</name>
<evidence type="ECO:0000313" key="3">
    <source>
        <dbReference type="Proteomes" id="UP001497453"/>
    </source>
</evidence>
<dbReference type="Proteomes" id="UP001497453">
    <property type="component" value="Chromosome 4"/>
</dbReference>
<sequence length="305" mass="35139">MRMSGENISMLPPAPQRQWTVITRLNGFIHGVILTRISTWYCKWTGLPPQSSCIYYLPFNLVLKYSHAVREDEAVAQSFAHSIGLPAPRVLSYGEREVWDHSIKRNFSYGSILMTRVSGQVLDDCHESLEPSQLASIMSDIDSCLAAMRRYSSPWGSQVCSVLGGRVHGARIVGGRNGPYPDSLAFNHDYIQYKQTERWEREPVEEVLGNAEMMNTLSANHRIVFTHGDLLPHNILVRDGRLTAILDWEFSGWFPEYWEYTEMQRFSPRYFWSQQVVALPSYKYAAELKASRAMWILASESFNWW</sequence>
<dbReference type="SUPFAM" id="SSF56112">
    <property type="entry name" value="Protein kinase-like (PK-like)"/>
    <property type="match status" value="1"/>
</dbReference>
<evidence type="ECO:0000313" key="2">
    <source>
        <dbReference type="EMBL" id="CAL1707303.1"/>
    </source>
</evidence>
<proteinExistence type="predicted"/>
<feature type="domain" description="Aminoglycoside phosphotransferase" evidence="1">
    <location>
        <begin position="77"/>
        <end position="259"/>
    </location>
</feature>
<gene>
    <name evidence="2" type="ORF">GFSPODELE1_LOCUS6294</name>
</gene>
<keyword evidence="3" id="KW-1185">Reference proteome</keyword>
<evidence type="ECO:0000259" key="1">
    <source>
        <dbReference type="Pfam" id="PF01636"/>
    </source>
</evidence>
<accession>A0ABP1DJS5</accession>
<dbReference type="EMBL" id="OZ037947">
    <property type="protein sequence ID" value="CAL1707303.1"/>
    <property type="molecule type" value="Genomic_DNA"/>
</dbReference>
<dbReference type="InterPro" id="IPR011009">
    <property type="entry name" value="Kinase-like_dom_sf"/>
</dbReference>
<dbReference type="PANTHER" id="PTHR21310">
    <property type="entry name" value="AMINOGLYCOSIDE PHOSPHOTRANSFERASE-RELATED-RELATED"/>
    <property type="match status" value="1"/>
</dbReference>
<dbReference type="PANTHER" id="PTHR21310:SF55">
    <property type="entry name" value="AMINOGLYCOSIDE PHOSPHOTRANSFERASE DOMAIN-CONTAINING PROTEIN"/>
    <property type="match status" value="1"/>
</dbReference>
<dbReference type="CDD" id="cd05120">
    <property type="entry name" value="APH_ChoK_like"/>
    <property type="match status" value="1"/>
</dbReference>
<organism evidence="2 3">
    <name type="scientific">Somion occarium</name>
    <dbReference type="NCBI Taxonomy" id="3059160"/>
    <lineage>
        <taxon>Eukaryota</taxon>
        <taxon>Fungi</taxon>
        <taxon>Dikarya</taxon>
        <taxon>Basidiomycota</taxon>
        <taxon>Agaricomycotina</taxon>
        <taxon>Agaricomycetes</taxon>
        <taxon>Polyporales</taxon>
        <taxon>Cerrenaceae</taxon>
        <taxon>Somion</taxon>
    </lineage>
</organism>
<dbReference type="Gene3D" id="3.90.1200.10">
    <property type="match status" value="1"/>
</dbReference>
<dbReference type="InterPro" id="IPR051678">
    <property type="entry name" value="AGP_Transferase"/>
</dbReference>
<protein>
    <recommendedName>
        <fullName evidence="1">Aminoglycoside phosphotransferase domain-containing protein</fullName>
    </recommendedName>
</protein>
<dbReference type="Pfam" id="PF01636">
    <property type="entry name" value="APH"/>
    <property type="match status" value="1"/>
</dbReference>
<dbReference type="InterPro" id="IPR002575">
    <property type="entry name" value="Aminoglycoside_PTrfase"/>
</dbReference>
<reference evidence="3" key="1">
    <citation type="submission" date="2024-04" db="EMBL/GenBank/DDBJ databases">
        <authorList>
            <person name="Shaw F."/>
            <person name="Minotto A."/>
        </authorList>
    </citation>
    <scope>NUCLEOTIDE SEQUENCE [LARGE SCALE GENOMIC DNA]</scope>
</reference>